<evidence type="ECO:0000313" key="3">
    <source>
        <dbReference type="Proteomes" id="UP001458880"/>
    </source>
</evidence>
<feature type="transmembrane region" description="Helical" evidence="1">
    <location>
        <begin position="14"/>
        <end position="35"/>
    </location>
</feature>
<keyword evidence="1" id="KW-0472">Membrane</keyword>
<dbReference type="EMBL" id="JASPKY010000193">
    <property type="protein sequence ID" value="KAK9721999.1"/>
    <property type="molecule type" value="Genomic_DNA"/>
</dbReference>
<keyword evidence="3" id="KW-1185">Reference proteome</keyword>
<comment type="caution">
    <text evidence="2">The sequence shown here is derived from an EMBL/GenBank/DDBJ whole genome shotgun (WGS) entry which is preliminary data.</text>
</comment>
<evidence type="ECO:0008006" key="4">
    <source>
        <dbReference type="Google" id="ProtNLM"/>
    </source>
</evidence>
<keyword evidence="1" id="KW-0812">Transmembrane</keyword>
<sequence>MIAILASLISSSRLVLFAFYLLMIWVLRCVFLRLASCHRRSLYPSPTIWNRSGKFVVQEEEGQSAGVTMTPARSLPAGVVMAPPWLLMPGGAVAPA</sequence>
<dbReference type="AlphaFoldDB" id="A0AAW1KR23"/>
<organism evidence="2 3">
    <name type="scientific">Popillia japonica</name>
    <name type="common">Japanese beetle</name>
    <dbReference type="NCBI Taxonomy" id="7064"/>
    <lineage>
        <taxon>Eukaryota</taxon>
        <taxon>Metazoa</taxon>
        <taxon>Ecdysozoa</taxon>
        <taxon>Arthropoda</taxon>
        <taxon>Hexapoda</taxon>
        <taxon>Insecta</taxon>
        <taxon>Pterygota</taxon>
        <taxon>Neoptera</taxon>
        <taxon>Endopterygota</taxon>
        <taxon>Coleoptera</taxon>
        <taxon>Polyphaga</taxon>
        <taxon>Scarabaeiformia</taxon>
        <taxon>Scarabaeidae</taxon>
        <taxon>Rutelinae</taxon>
        <taxon>Popillia</taxon>
    </lineage>
</organism>
<dbReference type="Proteomes" id="UP001458880">
    <property type="component" value="Unassembled WGS sequence"/>
</dbReference>
<evidence type="ECO:0000256" key="1">
    <source>
        <dbReference type="SAM" id="Phobius"/>
    </source>
</evidence>
<reference evidence="2 3" key="1">
    <citation type="journal article" date="2024" name="BMC Genomics">
        <title>De novo assembly and annotation of Popillia japonica's genome with initial clues to its potential as an invasive pest.</title>
        <authorList>
            <person name="Cucini C."/>
            <person name="Boschi S."/>
            <person name="Funari R."/>
            <person name="Cardaioli E."/>
            <person name="Iannotti N."/>
            <person name="Marturano G."/>
            <person name="Paoli F."/>
            <person name="Bruttini M."/>
            <person name="Carapelli A."/>
            <person name="Frati F."/>
            <person name="Nardi F."/>
        </authorList>
    </citation>
    <scope>NUCLEOTIDE SEQUENCE [LARGE SCALE GENOMIC DNA]</scope>
    <source>
        <strain evidence="2">DMR45628</strain>
    </source>
</reference>
<gene>
    <name evidence="2" type="ORF">QE152_g19909</name>
</gene>
<protein>
    <recommendedName>
        <fullName evidence="4">Secreted protein</fullName>
    </recommendedName>
</protein>
<name>A0AAW1KR23_POPJA</name>
<keyword evidence="1" id="KW-1133">Transmembrane helix</keyword>
<evidence type="ECO:0000313" key="2">
    <source>
        <dbReference type="EMBL" id="KAK9721999.1"/>
    </source>
</evidence>
<accession>A0AAW1KR23</accession>
<proteinExistence type="predicted"/>